<proteinExistence type="predicted"/>
<comment type="caution">
    <text evidence="1">The sequence shown here is derived from an EMBL/GenBank/DDBJ whole genome shotgun (WGS) entry which is preliminary data.</text>
</comment>
<accession>A0ABW2ZX25</accession>
<reference evidence="2" key="1">
    <citation type="journal article" date="2019" name="Int. J. Syst. Evol. Microbiol.">
        <title>The Global Catalogue of Microorganisms (GCM) 10K type strain sequencing project: providing services to taxonomists for standard genome sequencing and annotation.</title>
        <authorList>
            <consortium name="The Broad Institute Genomics Platform"/>
            <consortium name="The Broad Institute Genome Sequencing Center for Infectious Disease"/>
            <person name="Wu L."/>
            <person name="Ma J."/>
        </authorList>
    </citation>
    <scope>NUCLEOTIDE SEQUENCE [LARGE SCALE GENOMIC DNA]</scope>
    <source>
        <strain evidence="2">JCM 32148</strain>
    </source>
</reference>
<name>A0ABW2ZX25_9ACTN</name>
<dbReference type="Proteomes" id="UP001597053">
    <property type="component" value="Unassembled WGS sequence"/>
</dbReference>
<protein>
    <submittedName>
        <fullName evidence="1">Uncharacterized protein</fullName>
    </submittedName>
</protein>
<dbReference type="EMBL" id="JBHTHM010000106">
    <property type="protein sequence ID" value="MFD0783218.1"/>
    <property type="molecule type" value="Genomic_DNA"/>
</dbReference>
<sequence>MLSPDPKWGTTVNVLPTDLMEARVEEELAAWLGGRPPISGPALPRHSDCAKANAELLDAAAGRLVKLVRAPVSSGTAGQFPRRAPAKS</sequence>
<keyword evidence="2" id="KW-1185">Reference proteome</keyword>
<evidence type="ECO:0000313" key="1">
    <source>
        <dbReference type="EMBL" id="MFD0783218.1"/>
    </source>
</evidence>
<evidence type="ECO:0000313" key="2">
    <source>
        <dbReference type="Proteomes" id="UP001597053"/>
    </source>
</evidence>
<organism evidence="1 2">
    <name type="scientific">Micromonospora azadirachtae</name>
    <dbReference type="NCBI Taxonomy" id="1970735"/>
    <lineage>
        <taxon>Bacteria</taxon>
        <taxon>Bacillati</taxon>
        <taxon>Actinomycetota</taxon>
        <taxon>Actinomycetes</taxon>
        <taxon>Micromonosporales</taxon>
        <taxon>Micromonosporaceae</taxon>
        <taxon>Micromonospora</taxon>
    </lineage>
</organism>
<gene>
    <name evidence="1" type="ORF">ACFQZ8_04675</name>
</gene>